<evidence type="ECO:0000256" key="7">
    <source>
        <dbReference type="ARBA" id="ARBA00022833"/>
    </source>
</evidence>
<keyword evidence="5" id="KW-0378">Hydrolase</keyword>
<keyword evidence="7 11" id="KW-0862">Zinc</keyword>
<evidence type="ECO:0000313" key="15">
    <source>
        <dbReference type="EMBL" id="BCB96632.1"/>
    </source>
</evidence>
<evidence type="ECO:0000256" key="9">
    <source>
        <dbReference type="ARBA" id="ARBA00023125"/>
    </source>
</evidence>
<dbReference type="GO" id="GO:0008270">
    <property type="term" value="F:zinc ion binding"/>
    <property type="evidence" value="ECO:0007669"/>
    <property type="project" value="UniProtKB-UniRule"/>
</dbReference>
<evidence type="ECO:0000313" key="16">
    <source>
        <dbReference type="Proteomes" id="UP000516360"/>
    </source>
</evidence>
<dbReference type="GO" id="GO:1990077">
    <property type="term" value="C:primosome complex"/>
    <property type="evidence" value="ECO:0007669"/>
    <property type="project" value="UniProtKB-UniRule"/>
</dbReference>
<evidence type="ECO:0000256" key="5">
    <source>
        <dbReference type="ARBA" id="ARBA00022801"/>
    </source>
</evidence>
<dbReference type="AlphaFoldDB" id="A0A7G1H3B5"/>
<comment type="caution">
    <text evidence="11">As this protein does not have any detectable helicase domains, it probably does not have helicase activity.</text>
</comment>
<keyword evidence="16" id="KW-1185">Reference proteome</keyword>
<dbReference type="Pfam" id="PF17764">
    <property type="entry name" value="PriA_3primeBD"/>
    <property type="match status" value="1"/>
</dbReference>
<dbReference type="InterPro" id="IPR040498">
    <property type="entry name" value="PriA_CRR"/>
</dbReference>
<dbReference type="PANTHER" id="PTHR30580">
    <property type="entry name" value="PRIMOSOMAL PROTEIN N"/>
    <property type="match status" value="1"/>
</dbReference>
<dbReference type="InterPro" id="IPR041222">
    <property type="entry name" value="PriA_3primeBD"/>
</dbReference>
<feature type="binding site" evidence="11">
    <location>
        <position position="393"/>
    </location>
    <ligand>
        <name>Zn(2+)</name>
        <dbReference type="ChEBI" id="CHEBI:29105"/>
        <label>1</label>
    </ligand>
</feature>
<organism evidence="15 16">
    <name type="scientific">Dissulfurispira thermophila</name>
    <dbReference type="NCBI Taxonomy" id="2715679"/>
    <lineage>
        <taxon>Bacteria</taxon>
        <taxon>Pseudomonadati</taxon>
        <taxon>Nitrospirota</taxon>
        <taxon>Thermodesulfovibrionia</taxon>
        <taxon>Thermodesulfovibrionales</taxon>
        <taxon>Dissulfurispiraceae</taxon>
        <taxon>Dissulfurispira</taxon>
    </lineage>
</organism>
<dbReference type="InterPro" id="IPR005259">
    <property type="entry name" value="PriA"/>
</dbReference>
<dbReference type="InterPro" id="IPR029063">
    <property type="entry name" value="SAM-dependent_MTases_sf"/>
</dbReference>
<feature type="binding site" evidence="11">
    <location>
        <position position="362"/>
    </location>
    <ligand>
        <name>Zn(2+)</name>
        <dbReference type="ChEBI" id="CHEBI:29105"/>
        <label>2</label>
    </ligand>
</feature>
<evidence type="ECO:0000256" key="2">
    <source>
        <dbReference type="ARBA" id="ARBA00022705"/>
    </source>
</evidence>
<proteinExistence type="inferred from homology"/>
<feature type="binding site" evidence="11">
    <location>
        <position position="390"/>
    </location>
    <ligand>
        <name>Zn(2+)</name>
        <dbReference type="ChEBI" id="CHEBI:29105"/>
        <label>1</label>
    </ligand>
</feature>
<dbReference type="GO" id="GO:0006310">
    <property type="term" value="P:DNA recombination"/>
    <property type="evidence" value="ECO:0007669"/>
    <property type="project" value="InterPro"/>
</dbReference>
<dbReference type="GO" id="GO:0016787">
    <property type="term" value="F:hydrolase activity"/>
    <property type="evidence" value="ECO:0007669"/>
    <property type="project" value="UniProtKB-KW"/>
</dbReference>
<keyword evidence="9 11" id="KW-0238">DNA-binding</keyword>
<dbReference type="SUPFAM" id="SSF52540">
    <property type="entry name" value="P-loop containing nucleoside triphosphate hydrolases"/>
    <property type="match status" value="1"/>
</dbReference>
<dbReference type="Proteomes" id="UP000516360">
    <property type="component" value="Chromosome"/>
</dbReference>
<keyword evidence="1 11" id="KW-0639">Primosome</keyword>
<keyword evidence="10" id="KW-0413">Isomerase</keyword>
<dbReference type="GO" id="GO:0043138">
    <property type="term" value="F:3'-5' DNA helicase activity"/>
    <property type="evidence" value="ECO:0007669"/>
    <property type="project" value="TreeGrafter"/>
</dbReference>
<evidence type="ECO:0000256" key="11">
    <source>
        <dbReference type="HAMAP-Rule" id="MF_00983"/>
    </source>
</evidence>
<keyword evidence="4 11" id="KW-0547">Nucleotide-binding</keyword>
<dbReference type="Gene3D" id="3.40.50.300">
    <property type="entry name" value="P-loop containing nucleotide triphosphate hydrolases"/>
    <property type="match status" value="1"/>
</dbReference>
<dbReference type="InterPro" id="IPR027417">
    <property type="entry name" value="P-loop_NTPase"/>
</dbReference>
<feature type="binding site" evidence="11">
    <location>
        <position position="380"/>
    </location>
    <ligand>
        <name>Zn(2+)</name>
        <dbReference type="ChEBI" id="CHEBI:29105"/>
        <label>2</label>
    </ligand>
</feature>
<evidence type="ECO:0000259" key="12">
    <source>
        <dbReference type="Pfam" id="PF17764"/>
    </source>
</evidence>
<evidence type="ECO:0000256" key="6">
    <source>
        <dbReference type="ARBA" id="ARBA00022806"/>
    </source>
</evidence>
<comment type="similarity">
    <text evidence="11">Belongs to the helicase family. PriA subfamily.</text>
</comment>
<feature type="binding site" evidence="11">
    <location>
        <position position="377"/>
    </location>
    <ligand>
        <name>Zn(2+)</name>
        <dbReference type="ChEBI" id="CHEBI:29105"/>
        <label>2</label>
    </ligand>
</feature>
<evidence type="ECO:0000256" key="1">
    <source>
        <dbReference type="ARBA" id="ARBA00022515"/>
    </source>
</evidence>
<evidence type="ECO:0000256" key="4">
    <source>
        <dbReference type="ARBA" id="ARBA00022741"/>
    </source>
</evidence>
<comment type="function">
    <text evidence="11">Initiates the restart of stalled replication forks, which reloads the replicative helicase on sites other than the origin of replication. Recognizes and binds to abandoned replication forks and remodels them to uncover a helicase loading site. Promotes assembly of the primosome at these replication forks.</text>
</comment>
<dbReference type="NCBIfam" id="TIGR00595">
    <property type="entry name" value="priA"/>
    <property type="match status" value="1"/>
</dbReference>
<sequence>MYADVVFPFKLSPLTYKVPEDAPDNLKGRIVKAPLMGKGHYGLIVSARNESLLEKKKNIKMIQEIHHHFASESTLSFMKWLSDYYLSPMGIALKSIFFEEAVNICVKHDVSCIESQRGTKKVANFQHSYKSFLYHAPSISHEYYLLDEVLNRTYPDIHGAVILVPEVSQIENLHDMLKNIFGERLCVIHSKLTKNKRLETIKQIITGQSDIILGTRSAILVPISNISFIAVTSEHSTSYKGEEGLRYNARDAAVMRGFIEKSHVFLSSVCPSVESIYNVKTGKYSPTAPSHIAPQKVENRPKIKIIDSRLKGQKTMTISRDVIKQARDIASKGGRFLFIINTRGYSLIRCEDCGHIAQCNKCNIPLVFYKNRNIVKCHYCGFEQTIHESCEECKGFNIKPFGAGIEKIKEEIEDVLKIKTITLGKDYMPWVIDKDIDAASFAIGTSYTAKKLRDEKFDAIALFNTDWLFTRPDFRAYERTFQEITMLTNILKPDGSLYLQTWYPKKRILRFIKNYDFKTFYEYELLQRKILDYPPFSRIILFNIFMKKNAERSLHDIDEIINNIDKQGLEILGPVDIASPLKSYKYCLQIFMKSKDRKILHSQAERLLIELKKIKGAKINADVDPLKI</sequence>
<dbReference type="GO" id="GO:0003677">
    <property type="term" value="F:DNA binding"/>
    <property type="evidence" value="ECO:0007669"/>
    <property type="project" value="UniProtKB-UniRule"/>
</dbReference>
<feature type="binding site" evidence="11">
    <location>
        <position position="350"/>
    </location>
    <ligand>
        <name>Zn(2+)</name>
        <dbReference type="ChEBI" id="CHEBI:29105"/>
        <label>1</label>
    </ligand>
</feature>
<evidence type="ECO:0000256" key="8">
    <source>
        <dbReference type="ARBA" id="ARBA00022840"/>
    </source>
</evidence>
<name>A0A7G1H3B5_9BACT</name>
<dbReference type="EMBL" id="AP022873">
    <property type="protein sequence ID" value="BCB96632.1"/>
    <property type="molecule type" value="Genomic_DNA"/>
</dbReference>
<evidence type="ECO:0000256" key="10">
    <source>
        <dbReference type="ARBA" id="ARBA00023235"/>
    </source>
</evidence>
<comment type="cofactor">
    <cofactor evidence="11">
        <name>Zn(2+)</name>
        <dbReference type="ChEBI" id="CHEBI:29105"/>
    </cofactor>
    <text evidence="11">Binds 2 zinc ions per subunit.</text>
</comment>
<dbReference type="GO" id="GO:0005524">
    <property type="term" value="F:ATP binding"/>
    <property type="evidence" value="ECO:0007669"/>
    <property type="project" value="UniProtKB-UniRule"/>
</dbReference>
<dbReference type="GO" id="GO:0006270">
    <property type="term" value="P:DNA replication initiation"/>
    <property type="evidence" value="ECO:0007669"/>
    <property type="project" value="TreeGrafter"/>
</dbReference>
<dbReference type="InterPro" id="IPR041236">
    <property type="entry name" value="PriA_C"/>
</dbReference>
<feature type="domain" description="Primosomal protein N' 3' DNA-binding" evidence="12">
    <location>
        <begin position="6"/>
        <end position="96"/>
    </location>
</feature>
<feature type="domain" description="PriA DNA helicase Cys-rich region (CRR)" evidence="14">
    <location>
        <begin position="359"/>
        <end position="384"/>
    </location>
</feature>
<comment type="subunit">
    <text evidence="11">Component of the replication restart primosome.</text>
</comment>
<evidence type="ECO:0000256" key="3">
    <source>
        <dbReference type="ARBA" id="ARBA00022723"/>
    </source>
</evidence>
<feature type="binding site" evidence="11">
    <location>
        <position position="353"/>
    </location>
    <ligand>
        <name>Zn(2+)</name>
        <dbReference type="ChEBI" id="CHEBI:29105"/>
        <label>1</label>
    </ligand>
</feature>
<dbReference type="Pfam" id="PF18319">
    <property type="entry name" value="Zn_ribbon_PriA"/>
    <property type="match status" value="1"/>
</dbReference>
<keyword evidence="6" id="KW-0347">Helicase</keyword>
<dbReference type="SUPFAM" id="SSF53335">
    <property type="entry name" value="S-adenosyl-L-methionine-dependent methyltransferases"/>
    <property type="match status" value="1"/>
</dbReference>
<reference evidence="15 16" key="1">
    <citation type="submission" date="2020-03" db="EMBL/GenBank/DDBJ databases">
        <title>Complete genome sequences of two sulfur-disproportionating bacterial strains T55J and Mzg5.</title>
        <authorList>
            <person name="Umezawa K."/>
            <person name="Kojima H."/>
            <person name="Kato Y."/>
            <person name="Fukui M."/>
        </authorList>
    </citation>
    <scope>NUCLEOTIDE SEQUENCE [LARGE SCALE GENOMIC DNA]</scope>
    <source>
        <strain evidence="15 16">T55J</strain>
    </source>
</reference>
<dbReference type="PANTHER" id="PTHR30580:SF0">
    <property type="entry name" value="PRIMOSOMAL PROTEIN N"/>
    <property type="match status" value="1"/>
</dbReference>
<dbReference type="HAMAP" id="MF_00983">
    <property type="entry name" value="PriA"/>
    <property type="match status" value="1"/>
</dbReference>
<keyword evidence="8 11" id="KW-0067">ATP-binding</keyword>
<accession>A0A7G1H3B5</accession>
<evidence type="ECO:0000259" key="14">
    <source>
        <dbReference type="Pfam" id="PF18319"/>
    </source>
</evidence>
<dbReference type="InterPro" id="IPR042115">
    <property type="entry name" value="PriA_3primeBD_sf"/>
</dbReference>
<keyword evidence="2 11" id="KW-0235">DNA replication</keyword>
<evidence type="ECO:0000259" key="13">
    <source>
        <dbReference type="Pfam" id="PF18074"/>
    </source>
</evidence>
<protein>
    <recommendedName>
        <fullName evidence="11">Probable replication restart protein PriA</fullName>
    </recommendedName>
    <alternativeName>
        <fullName evidence="11">Putative ATP-dependent DNA helicase PriA</fullName>
    </alternativeName>
</protein>
<keyword evidence="3 11" id="KW-0479">Metal-binding</keyword>
<dbReference type="GO" id="GO:0006302">
    <property type="term" value="P:double-strand break repair"/>
    <property type="evidence" value="ECO:0007669"/>
    <property type="project" value="InterPro"/>
</dbReference>
<dbReference type="Pfam" id="PF18074">
    <property type="entry name" value="PriA_C"/>
    <property type="match status" value="1"/>
</dbReference>
<gene>
    <name evidence="11 15" type="primary">priA</name>
    <name evidence="15" type="ORF">JZK55_15540</name>
</gene>
<dbReference type="KEGG" id="dtp:JZK55_15540"/>
<feature type="binding site" evidence="11">
    <location>
        <position position="359"/>
    </location>
    <ligand>
        <name>Zn(2+)</name>
        <dbReference type="ChEBI" id="CHEBI:29105"/>
        <label>2</label>
    </ligand>
</feature>
<feature type="domain" description="Primosomal protein N C-terminal" evidence="13">
    <location>
        <begin position="535"/>
        <end position="625"/>
    </location>
</feature>
<dbReference type="Gene3D" id="3.40.1440.60">
    <property type="entry name" value="PriA, 3(prime) DNA-binding domain"/>
    <property type="match status" value="1"/>
</dbReference>
<dbReference type="GO" id="GO:0006269">
    <property type="term" value="P:DNA replication, synthesis of primer"/>
    <property type="evidence" value="ECO:0007669"/>
    <property type="project" value="UniProtKB-KW"/>
</dbReference>